<dbReference type="Pfam" id="PF00639">
    <property type="entry name" value="Rotamase"/>
    <property type="match status" value="1"/>
</dbReference>
<evidence type="ECO:0000313" key="4">
    <source>
        <dbReference type="EMBL" id="AXY78224.1"/>
    </source>
</evidence>
<sequence>MKSLIIVLLLFAIGPAALAQKKTVAQIKAELEKATNGPLYVKDVLKKKFVIDTIVVRSTKRFVGLPDSLAYYGKVGKVYGPFHNSKTLVQILAKAPATFNHPGQIFLDTAVFSKHFADSLSDNIMLRIKQGKATFEDMARTYSMGGEGSINGDLGWIAVGYMLPQIEAELDKRKKGDIFKIWTANGVHIIRKLDEAKKDNGFALMMRVFL</sequence>
<keyword evidence="1" id="KW-0413">Isomerase</keyword>
<evidence type="ECO:0000256" key="2">
    <source>
        <dbReference type="SAM" id="SignalP"/>
    </source>
</evidence>
<dbReference type="RefSeq" id="WP_119054096.1">
    <property type="nucleotide sequence ID" value="NZ_CP032157.1"/>
</dbReference>
<dbReference type="InterPro" id="IPR000297">
    <property type="entry name" value="PPIase_PpiC"/>
</dbReference>
<dbReference type="GO" id="GO:0003755">
    <property type="term" value="F:peptidyl-prolyl cis-trans isomerase activity"/>
    <property type="evidence" value="ECO:0007669"/>
    <property type="project" value="UniProtKB-KW"/>
</dbReference>
<proteinExistence type="predicted"/>
<gene>
    <name evidence="4" type="ORF">D3H65_31355</name>
</gene>
<evidence type="ECO:0000313" key="5">
    <source>
        <dbReference type="Proteomes" id="UP000263900"/>
    </source>
</evidence>
<dbReference type="Gene3D" id="3.10.50.40">
    <property type="match status" value="1"/>
</dbReference>
<protein>
    <recommendedName>
        <fullName evidence="3">PpiC domain-containing protein</fullName>
    </recommendedName>
</protein>
<feature type="domain" description="PpiC" evidence="3">
    <location>
        <begin position="83"/>
        <end position="194"/>
    </location>
</feature>
<feature type="chain" id="PRO_5017719203" description="PpiC domain-containing protein" evidence="2">
    <location>
        <begin position="20"/>
        <end position="210"/>
    </location>
</feature>
<dbReference type="EMBL" id="CP032157">
    <property type="protein sequence ID" value="AXY78224.1"/>
    <property type="molecule type" value="Genomic_DNA"/>
</dbReference>
<evidence type="ECO:0000256" key="1">
    <source>
        <dbReference type="PROSITE-ProRule" id="PRU00278"/>
    </source>
</evidence>
<dbReference type="Proteomes" id="UP000263900">
    <property type="component" value="Chromosome"/>
</dbReference>
<dbReference type="AlphaFoldDB" id="A0A3B7MUK7"/>
<evidence type="ECO:0000259" key="3">
    <source>
        <dbReference type="PROSITE" id="PS50198"/>
    </source>
</evidence>
<organism evidence="4 5">
    <name type="scientific">Paraflavitalea soli</name>
    <dbReference type="NCBI Taxonomy" id="2315862"/>
    <lineage>
        <taxon>Bacteria</taxon>
        <taxon>Pseudomonadati</taxon>
        <taxon>Bacteroidota</taxon>
        <taxon>Chitinophagia</taxon>
        <taxon>Chitinophagales</taxon>
        <taxon>Chitinophagaceae</taxon>
        <taxon>Paraflavitalea</taxon>
    </lineage>
</organism>
<reference evidence="4 5" key="1">
    <citation type="submission" date="2018-09" db="EMBL/GenBank/DDBJ databases">
        <title>Genome sequencing of strain 6GH32-13.</title>
        <authorList>
            <person name="Weon H.-Y."/>
            <person name="Heo J."/>
            <person name="Kwon S.-W."/>
        </authorList>
    </citation>
    <scope>NUCLEOTIDE SEQUENCE [LARGE SCALE GENOMIC DNA]</scope>
    <source>
        <strain evidence="4 5">5GH32-13</strain>
    </source>
</reference>
<name>A0A3B7MUK7_9BACT</name>
<keyword evidence="1" id="KW-0697">Rotamase</keyword>
<keyword evidence="2" id="KW-0732">Signal</keyword>
<dbReference type="InterPro" id="IPR046357">
    <property type="entry name" value="PPIase_dom_sf"/>
</dbReference>
<accession>A0A3B7MUK7</accession>
<dbReference type="KEGG" id="pseg:D3H65_31355"/>
<dbReference type="SUPFAM" id="SSF54534">
    <property type="entry name" value="FKBP-like"/>
    <property type="match status" value="1"/>
</dbReference>
<feature type="signal peptide" evidence="2">
    <location>
        <begin position="1"/>
        <end position="19"/>
    </location>
</feature>
<dbReference type="PROSITE" id="PS50198">
    <property type="entry name" value="PPIC_PPIASE_2"/>
    <property type="match status" value="1"/>
</dbReference>
<dbReference type="OrthoDB" id="9812372at2"/>
<keyword evidence="5" id="KW-1185">Reference proteome</keyword>